<dbReference type="PIRSF" id="PIRSF005962">
    <property type="entry name" value="Pept_M20D_amidohydro"/>
    <property type="match status" value="1"/>
</dbReference>
<dbReference type="SUPFAM" id="SSF53187">
    <property type="entry name" value="Zn-dependent exopeptidases"/>
    <property type="match status" value="1"/>
</dbReference>
<dbReference type="InterPro" id="IPR036264">
    <property type="entry name" value="Bact_exopeptidase_dim_dom"/>
</dbReference>
<proteinExistence type="predicted"/>
<gene>
    <name evidence="3" type="ORF">EDM56_12720</name>
</gene>
<evidence type="ECO:0000259" key="2">
    <source>
        <dbReference type="Pfam" id="PF07687"/>
    </source>
</evidence>
<dbReference type="OrthoDB" id="9776731at2"/>
<feature type="domain" description="Peptidase M20 dimerisation" evidence="2">
    <location>
        <begin position="232"/>
        <end position="321"/>
    </location>
</feature>
<dbReference type="PANTHER" id="PTHR30575:SF3">
    <property type="entry name" value="PEPTIDASE M20 DIMERISATION DOMAIN-CONTAINING PROTEIN"/>
    <property type="match status" value="1"/>
</dbReference>
<dbReference type="GO" id="GO:0016805">
    <property type="term" value="F:dipeptidase activity"/>
    <property type="evidence" value="ECO:0007669"/>
    <property type="project" value="TreeGrafter"/>
</dbReference>
<evidence type="ECO:0000313" key="3">
    <source>
        <dbReference type="EMBL" id="RNB87899.1"/>
    </source>
</evidence>
<feature type="binding site" evidence="1">
    <location>
        <position position="151"/>
    </location>
    <ligand>
        <name>Mn(2+)</name>
        <dbReference type="ChEBI" id="CHEBI:29035"/>
        <label>2</label>
    </ligand>
</feature>
<keyword evidence="1" id="KW-0464">Manganese</keyword>
<dbReference type="NCBIfam" id="TIGR01891">
    <property type="entry name" value="amidohydrolases"/>
    <property type="match status" value="1"/>
</dbReference>
<dbReference type="InterPro" id="IPR017439">
    <property type="entry name" value="Amidohydrolase"/>
</dbReference>
<organism evidence="3 4">
    <name type="scientific">Brevibacillus fluminis</name>
    <dbReference type="NCBI Taxonomy" id="511487"/>
    <lineage>
        <taxon>Bacteria</taxon>
        <taxon>Bacillati</taxon>
        <taxon>Bacillota</taxon>
        <taxon>Bacilli</taxon>
        <taxon>Bacillales</taxon>
        <taxon>Paenibacillaceae</taxon>
        <taxon>Brevibacillus</taxon>
    </lineage>
</organism>
<comment type="caution">
    <text evidence="3">The sequence shown here is derived from an EMBL/GenBank/DDBJ whole genome shotgun (WGS) entry which is preliminary data.</text>
</comment>
<dbReference type="GO" id="GO:0046657">
    <property type="term" value="P:folic acid catabolic process"/>
    <property type="evidence" value="ECO:0007669"/>
    <property type="project" value="TreeGrafter"/>
</dbReference>
<sequence length="436" mass="46616">MKQQVADAVKSMIPELVAWRRDFHQFAESGWVEFRTASKVAALLKEWGYDIRIGHEVVKAEARMGVPHAAFLAEQEKRAIEQGAEAEWLPYLSGGFTGVVGILDTGKPGPTIGFRFDMDALDIQESMEDDHLPKAGGYASINAGMMHACGHDAHTAIGLGLAKLLMEQKDQLSGRIKIVFQPAEEGVRGAKAMVEAGVLDDVELFFSGHIGCDIPLGEVVCGANGYLATTKLDVTFKGYAAHAGGSPEEGKNALLAAASAVLNLHSIPRHSKGASRINVGVLHGGSGRNVVPGSAFLKVETRGATSEINEYMLERAVQIIKGAAIMHEAQEQIEIVGMANNCDSSEALIPYIRAQAEQVADVHAVHDIVEAGGSEDATYMLQRVQDNGGLASYLMFGTTLAAGHHNEKFDIDEKVMAIAIQTYALCALNAGDLAKR</sequence>
<dbReference type="InterPro" id="IPR002933">
    <property type="entry name" value="Peptidase_M20"/>
</dbReference>
<dbReference type="EMBL" id="RHHQ01000009">
    <property type="protein sequence ID" value="RNB87899.1"/>
    <property type="molecule type" value="Genomic_DNA"/>
</dbReference>
<keyword evidence="1" id="KW-0479">Metal-binding</keyword>
<comment type="cofactor">
    <cofactor evidence="1">
        <name>Mn(2+)</name>
        <dbReference type="ChEBI" id="CHEBI:29035"/>
    </cofactor>
    <text evidence="1">The Mn(2+) ion enhances activity.</text>
</comment>
<dbReference type="Proteomes" id="UP000271031">
    <property type="component" value="Unassembled WGS sequence"/>
</dbReference>
<dbReference type="Pfam" id="PF07687">
    <property type="entry name" value="M20_dimer"/>
    <property type="match status" value="1"/>
</dbReference>
<accession>A0A3M8DJV7</accession>
<keyword evidence="4" id="KW-1185">Reference proteome</keyword>
<dbReference type="InterPro" id="IPR011650">
    <property type="entry name" value="Peptidase_M20_dimer"/>
</dbReference>
<dbReference type="GO" id="GO:0005737">
    <property type="term" value="C:cytoplasm"/>
    <property type="evidence" value="ECO:0007669"/>
    <property type="project" value="TreeGrafter"/>
</dbReference>
<dbReference type="Gene3D" id="3.40.630.10">
    <property type="entry name" value="Zn peptidases"/>
    <property type="match status" value="2"/>
</dbReference>
<evidence type="ECO:0000313" key="4">
    <source>
        <dbReference type="Proteomes" id="UP000271031"/>
    </source>
</evidence>
<dbReference type="GO" id="GO:0046872">
    <property type="term" value="F:metal ion binding"/>
    <property type="evidence" value="ECO:0007669"/>
    <property type="project" value="UniProtKB-KW"/>
</dbReference>
<feature type="binding site" evidence="1">
    <location>
        <position position="185"/>
    </location>
    <ligand>
        <name>Mn(2+)</name>
        <dbReference type="ChEBI" id="CHEBI:29035"/>
        <label>2</label>
    </ligand>
</feature>
<protein>
    <submittedName>
        <fullName evidence="3">Amidohydrolase</fullName>
    </submittedName>
</protein>
<dbReference type="AlphaFoldDB" id="A0A3M8DJV7"/>
<dbReference type="SUPFAM" id="SSF55031">
    <property type="entry name" value="Bacterial exopeptidase dimerisation domain"/>
    <property type="match status" value="1"/>
</dbReference>
<feature type="binding site" evidence="1">
    <location>
        <position position="149"/>
    </location>
    <ligand>
        <name>Mn(2+)</name>
        <dbReference type="ChEBI" id="CHEBI:29035"/>
        <label>2</label>
    </ligand>
</feature>
<feature type="binding site" evidence="1">
    <location>
        <position position="405"/>
    </location>
    <ligand>
        <name>Mn(2+)</name>
        <dbReference type="ChEBI" id="CHEBI:29035"/>
        <label>2</label>
    </ligand>
</feature>
<dbReference type="Pfam" id="PF01546">
    <property type="entry name" value="Peptidase_M20"/>
    <property type="match status" value="1"/>
</dbReference>
<dbReference type="GO" id="GO:0071713">
    <property type="term" value="F:para-aminobenzoyl-glutamate hydrolase activity"/>
    <property type="evidence" value="ECO:0007669"/>
    <property type="project" value="TreeGrafter"/>
</dbReference>
<dbReference type="RefSeq" id="WP_122918302.1">
    <property type="nucleotide sequence ID" value="NZ_RHHQ01000009.1"/>
</dbReference>
<reference evidence="3 4" key="1">
    <citation type="submission" date="2018-10" db="EMBL/GenBank/DDBJ databases">
        <title>Phylogenomics of Brevibacillus.</title>
        <authorList>
            <person name="Dunlap C."/>
        </authorList>
    </citation>
    <scope>NUCLEOTIDE SEQUENCE [LARGE SCALE GENOMIC DNA]</scope>
    <source>
        <strain evidence="3 4">JCM 15716</strain>
    </source>
</reference>
<keyword evidence="3" id="KW-0378">Hydrolase</keyword>
<evidence type="ECO:0000256" key="1">
    <source>
        <dbReference type="PIRSR" id="PIRSR005962-1"/>
    </source>
</evidence>
<dbReference type="InterPro" id="IPR052030">
    <property type="entry name" value="Peptidase_M20/M20A_hydrolases"/>
</dbReference>
<dbReference type="PANTHER" id="PTHR30575">
    <property type="entry name" value="PEPTIDASE M20"/>
    <property type="match status" value="1"/>
</dbReference>
<name>A0A3M8DJV7_9BACL</name>
<feature type="binding site" evidence="1">
    <location>
        <position position="209"/>
    </location>
    <ligand>
        <name>Mn(2+)</name>
        <dbReference type="ChEBI" id="CHEBI:29035"/>
        <label>2</label>
    </ligand>
</feature>